<name>A0A432G4M2_9DELT</name>
<evidence type="ECO:0000313" key="2">
    <source>
        <dbReference type="Proteomes" id="UP000286801"/>
    </source>
</evidence>
<feature type="non-terminal residue" evidence="1">
    <location>
        <position position="1"/>
    </location>
</feature>
<accession>A0A432G4M2</accession>
<gene>
    <name evidence="1" type="ORF">DSY97_08000</name>
</gene>
<reference evidence="1 2" key="1">
    <citation type="submission" date="2018-06" db="EMBL/GenBank/DDBJ databases">
        <title>Combined omics and stable isotope probing to characterize newly discovered Mariana Back-Arc vent microbial communities.</title>
        <authorList>
            <person name="Trembath-Reichert E."/>
            <person name="Huber J.A."/>
        </authorList>
    </citation>
    <scope>NUCLEOTIDE SEQUENCE [LARGE SCALE GENOMIC DNA]</scope>
    <source>
        <strain evidence="1">MAG 63_1</strain>
    </source>
</reference>
<dbReference type="AlphaFoldDB" id="A0A432G4M2"/>
<proteinExistence type="predicted"/>
<protein>
    <submittedName>
        <fullName evidence="1">D-glycerate dehydrogenase</fullName>
    </submittedName>
</protein>
<organism evidence="1 2">
    <name type="scientific">SAR324 cluster bacterium</name>
    <dbReference type="NCBI Taxonomy" id="2024889"/>
    <lineage>
        <taxon>Bacteria</taxon>
        <taxon>Deltaproteobacteria</taxon>
        <taxon>SAR324 cluster</taxon>
    </lineage>
</organism>
<evidence type="ECO:0000313" key="1">
    <source>
        <dbReference type="EMBL" id="RTZ78308.1"/>
    </source>
</evidence>
<comment type="caution">
    <text evidence="1">The sequence shown here is derived from an EMBL/GenBank/DDBJ whole genome shotgun (WGS) entry which is preliminary data.</text>
</comment>
<dbReference type="EMBL" id="QNZL01000214">
    <property type="protein sequence ID" value="RTZ78308.1"/>
    <property type="molecule type" value="Genomic_DNA"/>
</dbReference>
<dbReference type="Proteomes" id="UP000286801">
    <property type="component" value="Unassembled WGS sequence"/>
</dbReference>
<dbReference type="Gene3D" id="3.40.50.720">
    <property type="entry name" value="NAD(P)-binding Rossmann-like Domain"/>
    <property type="match status" value="1"/>
</dbReference>
<sequence>PHIGSANMETRDAMGFRALDNLDAYFAGREPKDRVA</sequence>